<feature type="compositionally biased region" description="Polar residues" evidence="1">
    <location>
        <begin position="1052"/>
        <end position="1072"/>
    </location>
</feature>
<dbReference type="Gene3D" id="2.30.29.30">
    <property type="entry name" value="Pleckstrin-homology domain (PH domain)/Phosphotyrosine-binding domain (PTB)"/>
    <property type="match status" value="2"/>
</dbReference>
<dbReference type="PANTHER" id="PTHR21636:SF2">
    <property type="entry name" value="PROTEIN DOK-7"/>
    <property type="match status" value="1"/>
</dbReference>
<sequence>MSSSGDYHSPWEAEEEGGDVGSSASQTIILALAGTAAIRRLNSLPVLSVCKHLCDEVRRDVWASEENNGRERSYAPLRHIIAIQYDTSWRIGKIELEEVNPHLRGVRVENRLEKTTPVHPTKIRTSISPSSAAGHNTTTALANYATEAGPTELREVELEEVHPHLRGGRGENHLGKKKSSPKRDSNLDLPVLSSRAQHDKCVSQLRHRDCLHLQLYRDSKDRYKQGQTKASLSLQHFLGYESGFTLDKESNTIAIICQDVTVILAFDTRERLIQWQVKISNNLGEDFIGSHQSEDCNRTSKAPCPRSKILYYSGRTPKISGILGDWKTQAGYIMRYGVVEGRFCFEGGSRCGRGEGLHVCVTDQGEEITHTFQLAAQGKLATRRRPASRKASAMDSPRRQLSSRAEMRMSEGFMETFQQQQQQLAQLAAGDLNRSLYGEDTCCGCSMGDSAHESSRHQSSEDLICPCRSRGDAGSPFWSSVESTSHHHTDLDSNYGCGDTASVSDILEQHHHHPEPVWPENGAIERRVGPTSLERCASCIGKLGGPSMSRSSTATTTNTPNTPFSPAWTMDSVPSCQHHVKGVCRVNTTGASSSGGDRASLSSHGSSGNSEYSVPSVMNVGEKQTQCWCERPSVATNAYIPSPPIIPPKVSMPANISVAGTNSLVTTSIASTCRCHPLPPVRPPKPLQIPANTSIMDSPTNKKTKKPPMPLPSPPIQTCMCHQLPINIQQQRPESSSNVGPYENYDVPRSILGLSYSRDQKEDDGEPLRRHSFVTNQDEYYDTPKNVLENLSRTVVDISTNPHYGNYDVPPAAMTILQERREERNNSVVACPCQRMMCWAENWMMLPYCRRGNGIENTGVPIHKVKLSGEGKMPVVNPSGEIAIYATVDKSKKINRRPPNDKLELETCECLLERDYKHKEGCETCTQKADTSVEITFDLSNYENIDPNGNVPNIDEGEEEKSSPKQSECGSESFNCLNYENIDFAHSLEYYENSRDLLSRAGISQKDMDSEHENTWERDNLDSGKIVSYTITDGVKVCNKCGHTCHIYVSETPQDSQSTNTRNTMSLSQSEDAATGKQDDYLMMEPGKSVEASNENIPAKAPVRGNHFPGYLPMSPITNACSKPEILKAKFDYISKNLYYEKSASTPSLTGPVVDRSRKRSDTSFPRIPGSAMMMMHHSVNSPYLRRHLLENSDDKRKHNFITRKRSSSADSSVYNEEYEEPGSRNVLEEIVSISSRVTQSSQNSVNNQTADATNNPSNPNEVSNGAHMSVNKKVNVHENVCHIANTTSSLQVEEAAARTITLEENTSISSCSLRTLTTQGSVVYDQKQSRNSPTSSAAHIRRSSSVPCKSGNNRDSSSSNDSGVSIDSLRHRGTDFAEFELPLTNATSARRHYQSLSRYPGILTNCIHSSLPRRSKSVDPLRELSFQFQKVKIPAKSSSAEAEVPICSIKEPKGFASPGADSATVVPYIDSRSTSSGTSDMSDYIETLSLSSHSSSDTTAESLRLGRPATTLRPRSGKEYQLIDRYILDTDAKGGQEKISHQQKGMSQYSNIPPVLEKSESPSPGYMSGSPGQEREDPMSVQHTFSK</sequence>
<evidence type="ECO:0000256" key="1">
    <source>
        <dbReference type="SAM" id="MobiDB-lite"/>
    </source>
</evidence>
<organism evidence="2">
    <name type="scientific">Timema poppense</name>
    <name type="common">Walking stick</name>
    <dbReference type="NCBI Taxonomy" id="170557"/>
    <lineage>
        <taxon>Eukaryota</taxon>
        <taxon>Metazoa</taxon>
        <taxon>Ecdysozoa</taxon>
        <taxon>Arthropoda</taxon>
        <taxon>Hexapoda</taxon>
        <taxon>Insecta</taxon>
        <taxon>Pterygota</taxon>
        <taxon>Neoptera</taxon>
        <taxon>Polyneoptera</taxon>
        <taxon>Phasmatodea</taxon>
        <taxon>Timematodea</taxon>
        <taxon>Timematoidea</taxon>
        <taxon>Timematidae</taxon>
        <taxon>Timema</taxon>
    </lineage>
</organism>
<feature type="region of interest" description="Disordered" evidence="1">
    <location>
        <begin position="588"/>
        <end position="615"/>
    </location>
</feature>
<feature type="region of interest" description="Disordered" evidence="1">
    <location>
        <begin position="1325"/>
        <end position="1367"/>
    </location>
</feature>
<dbReference type="PANTHER" id="PTHR21636">
    <property type="entry name" value="PROTEIN DOK-7"/>
    <property type="match status" value="1"/>
</dbReference>
<dbReference type="GO" id="GO:0019901">
    <property type="term" value="F:protein kinase binding"/>
    <property type="evidence" value="ECO:0007669"/>
    <property type="project" value="InterPro"/>
</dbReference>
<dbReference type="InterPro" id="IPR011993">
    <property type="entry name" value="PH-like_dom_sf"/>
</dbReference>
<dbReference type="EMBL" id="OD000101">
    <property type="protein sequence ID" value="CAD7395774.1"/>
    <property type="molecule type" value="Genomic_DNA"/>
</dbReference>
<accession>A0A7R9CFK5</accession>
<feature type="compositionally biased region" description="Low complexity" evidence="1">
    <location>
        <begin position="1562"/>
        <end position="1573"/>
    </location>
</feature>
<name>A0A7R9CFK5_TIMPO</name>
<gene>
    <name evidence="2" type="ORF">TPSB3V08_LOCUS330</name>
</gene>
<reference evidence="2" key="1">
    <citation type="submission" date="2020-11" db="EMBL/GenBank/DDBJ databases">
        <authorList>
            <person name="Tran Van P."/>
        </authorList>
    </citation>
    <scope>NUCLEOTIDE SEQUENCE</scope>
</reference>
<feature type="region of interest" description="Disordered" evidence="1">
    <location>
        <begin position="545"/>
        <end position="566"/>
    </location>
</feature>
<feature type="compositionally biased region" description="Low complexity" evidence="1">
    <location>
        <begin position="1351"/>
        <end position="1367"/>
    </location>
</feature>
<feature type="region of interest" description="Disordered" evidence="1">
    <location>
        <begin position="379"/>
        <end position="401"/>
    </location>
</feature>
<feature type="compositionally biased region" description="Low complexity" evidence="1">
    <location>
        <begin position="1492"/>
        <end position="1504"/>
    </location>
</feature>
<feature type="compositionally biased region" description="Basic and acidic residues" evidence="1">
    <location>
        <begin position="161"/>
        <end position="174"/>
    </location>
</feature>
<feature type="region of interest" description="Disordered" evidence="1">
    <location>
        <begin position="1145"/>
        <end position="1170"/>
    </location>
</feature>
<proteinExistence type="predicted"/>
<feature type="region of interest" description="Disordered" evidence="1">
    <location>
        <begin position="1052"/>
        <end position="1077"/>
    </location>
</feature>
<feature type="compositionally biased region" description="Polar residues" evidence="1">
    <location>
        <begin position="1330"/>
        <end position="1348"/>
    </location>
</feature>
<feature type="region of interest" description="Disordered" evidence="1">
    <location>
        <begin position="943"/>
        <end position="969"/>
    </location>
</feature>
<evidence type="ECO:0008006" key="3">
    <source>
        <dbReference type="Google" id="ProtNLM"/>
    </source>
</evidence>
<feature type="region of interest" description="Disordered" evidence="1">
    <location>
        <begin position="680"/>
        <end position="708"/>
    </location>
</feature>
<feature type="region of interest" description="Disordered" evidence="1">
    <location>
        <begin position="1535"/>
        <end position="1588"/>
    </location>
</feature>
<evidence type="ECO:0000313" key="2">
    <source>
        <dbReference type="EMBL" id="CAD7395774.1"/>
    </source>
</evidence>
<feature type="compositionally biased region" description="Polar residues" evidence="1">
    <location>
        <begin position="1236"/>
        <end position="1264"/>
    </location>
</feature>
<feature type="region of interest" description="Disordered" evidence="1">
    <location>
        <begin position="161"/>
        <end position="190"/>
    </location>
</feature>
<feature type="region of interest" description="Disordered" evidence="1">
    <location>
        <begin position="1"/>
        <end position="20"/>
    </location>
</feature>
<dbReference type="SMART" id="SM01244">
    <property type="entry name" value="IRS"/>
    <property type="match status" value="1"/>
</dbReference>
<dbReference type="InterPro" id="IPR037746">
    <property type="entry name" value="Dok-7"/>
</dbReference>
<feature type="compositionally biased region" description="Low complexity" evidence="1">
    <location>
        <begin position="546"/>
        <end position="566"/>
    </location>
</feature>
<feature type="region of interest" description="Disordered" evidence="1">
    <location>
        <begin position="1236"/>
        <end position="1267"/>
    </location>
</feature>
<dbReference type="SUPFAM" id="SSF50729">
    <property type="entry name" value="PH domain-like"/>
    <property type="match status" value="1"/>
</dbReference>
<protein>
    <recommendedName>
        <fullName evidence="3">IRS-type PTB domain-containing protein</fullName>
    </recommendedName>
</protein>
<feature type="compositionally biased region" description="Polar residues" evidence="1">
    <location>
        <begin position="1543"/>
        <end position="1552"/>
    </location>
</feature>
<dbReference type="GO" id="GO:0007528">
    <property type="term" value="P:neuromuscular junction development"/>
    <property type="evidence" value="ECO:0007669"/>
    <property type="project" value="TreeGrafter"/>
</dbReference>
<feature type="region of interest" description="Disordered" evidence="1">
    <location>
        <begin position="1492"/>
        <end position="1513"/>
    </location>
</feature>
<feature type="compositionally biased region" description="Low complexity" evidence="1">
    <location>
        <begin position="590"/>
        <end position="613"/>
    </location>
</feature>